<name>A0ACC3SHB3_9PEZI</name>
<protein>
    <submittedName>
        <fullName evidence="1">Uncharacterized protein</fullName>
    </submittedName>
</protein>
<accession>A0ACC3SHB3</accession>
<comment type="caution">
    <text evidence="1">The sequence shown here is derived from an EMBL/GenBank/DDBJ whole genome shotgun (WGS) entry which is preliminary data.</text>
</comment>
<evidence type="ECO:0000313" key="2">
    <source>
        <dbReference type="Proteomes" id="UP001320706"/>
    </source>
</evidence>
<dbReference type="Proteomes" id="UP001320706">
    <property type="component" value="Unassembled WGS sequence"/>
</dbReference>
<organism evidence="1 2">
    <name type="scientific">Zalaria obscura</name>
    <dbReference type="NCBI Taxonomy" id="2024903"/>
    <lineage>
        <taxon>Eukaryota</taxon>
        <taxon>Fungi</taxon>
        <taxon>Dikarya</taxon>
        <taxon>Ascomycota</taxon>
        <taxon>Pezizomycotina</taxon>
        <taxon>Dothideomycetes</taxon>
        <taxon>Dothideomycetidae</taxon>
        <taxon>Dothideales</taxon>
        <taxon>Zalariaceae</taxon>
        <taxon>Zalaria</taxon>
    </lineage>
</organism>
<keyword evidence="2" id="KW-1185">Reference proteome</keyword>
<gene>
    <name evidence="1" type="ORF">M8818_002270</name>
</gene>
<evidence type="ECO:0000313" key="1">
    <source>
        <dbReference type="EMBL" id="KAK8214690.1"/>
    </source>
</evidence>
<reference evidence="1" key="1">
    <citation type="submission" date="2024-02" db="EMBL/GenBank/DDBJ databases">
        <title>Metagenome Assembled Genome of Zalaria obscura JY119.</title>
        <authorList>
            <person name="Vighnesh L."/>
            <person name="Jagadeeshwari U."/>
            <person name="Venkata Ramana C."/>
            <person name="Sasikala C."/>
        </authorList>
    </citation>
    <scope>NUCLEOTIDE SEQUENCE</scope>
    <source>
        <strain evidence="1">JY119</strain>
    </source>
</reference>
<sequence length="513" mass="57296">MLPRSSTDSRSSIDSSFSSVSSSGTSLTSVESSDTSPIRVFLVQTARGLFSSSGGYKANLCLLRYLASRGHVVRQLCYFYRNEVEEYVEKLAQSGGHDPRLRRRQLHLRAETGDRGTDIKVVELTMDDGVEIVALEKEAFDAAFGGKENIHKAMERETAEYIEDEIEEFSPTHIISNDGLSMQVSSSLELPNTDVCRVAIVHTAEQLPFGPFAGGVPGHASSPREFELLRQLDGIWSVSTAIKQYALNHGQLQTDFFVHHPWTYLEEKKHEMPAQLHNWDKNFVGMVNPCPVKGSGILVNLAKACPHLDFLVYKSWGFDEELGRQMEDSQNITLRPTCANMDEAWQAMKVLLVPSVWYEAWGIVVIEAHLRGIPVICSDAGALPETMRGLDYVVPVNAIKGQRDADGTYIIPEQDVTPWVDVLNELMSNRERYEKLSRKVRNATKQWLANLDEAALEDWIPVEKTSAVVLDGQKAPASSINDCARLYATKREVIQDVTFEVALQVHLQGPVQC</sequence>
<dbReference type="EMBL" id="JAMKPW020000010">
    <property type="protein sequence ID" value="KAK8214690.1"/>
    <property type="molecule type" value="Genomic_DNA"/>
</dbReference>
<proteinExistence type="predicted"/>